<evidence type="ECO:0000313" key="2">
    <source>
        <dbReference type="Proteomes" id="UP000033590"/>
    </source>
</evidence>
<proteinExistence type="predicted"/>
<reference evidence="1 2" key="1">
    <citation type="submission" date="2015-02" db="EMBL/GenBank/DDBJ databases">
        <title>Evolution of amylase-binding proteins of oral streptococcal species.</title>
        <authorList>
            <person name="Haase E.M."/>
        </authorList>
    </citation>
    <scope>NUCLEOTIDE SEQUENCE [LARGE SCALE GENOMIC DNA]</scope>
    <source>
        <strain evidence="1 2">SK145</strain>
    </source>
</reference>
<dbReference type="Proteomes" id="UP000033590">
    <property type="component" value="Unassembled WGS sequence"/>
</dbReference>
<protein>
    <submittedName>
        <fullName evidence="1">Uncharacterized protein</fullName>
    </submittedName>
</protein>
<accession>A0A0F2DRZ7</accession>
<dbReference type="AlphaFoldDB" id="A0A0F2DRZ7"/>
<dbReference type="PATRIC" id="fig|28037.215.peg.1533"/>
<comment type="caution">
    <text evidence="1">The sequence shown here is derived from an EMBL/GenBank/DDBJ whole genome shotgun (WGS) entry which is preliminary data.</text>
</comment>
<name>A0A0F2DRZ7_STRMT</name>
<organism evidence="1 2">
    <name type="scientific">Streptococcus mitis</name>
    <dbReference type="NCBI Taxonomy" id="28037"/>
    <lineage>
        <taxon>Bacteria</taxon>
        <taxon>Bacillati</taxon>
        <taxon>Bacillota</taxon>
        <taxon>Bacilli</taxon>
        <taxon>Lactobacillales</taxon>
        <taxon>Streptococcaceae</taxon>
        <taxon>Streptococcus</taxon>
        <taxon>Streptococcus mitis group</taxon>
    </lineage>
</organism>
<gene>
    <name evidence="1" type="ORF">TZ93_01564</name>
</gene>
<sequence length="71" mass="8285">MELKEFNNKVVRITDIDGQIFKGVALYEDKDVHDEEFDGLSVNSGTRWIKLFENEIKEIEITDKINQSKNP</sequence>
<dbReference type="RefSeq" id="WP_045606885.1">
    <property type="nucleotide sequence ID" value="NZ_CAMHWI010000009.1"/>
</dbReference>
<dbReference type="EMBL" id="JYGS01000006">
    <property type="protein sequence ID" value="KJQ73678.1"/>
    <property type="molecule type" value="Genomic_DNA"/>
</dbReference>
<evidence type="ECO:0000313" key="1">
    <source>
        <dbReference type="EMBL" id="KJQ73678.1"/>
    </source>
</evidence>